<sequence>MVQVESFPGSCRFCPDLRKGKLGIPCPMSNDELCAPCTKLKKLEAKILKAKKTLDDLLEQHRETRSQANSAHDFTIHRAPIEIVSMIFQLSLPIIPPGGILSVKEYERASPLVLGAVCRYWRKVAWSTPQLWSLIAIRTGHGSNMGVLVKVAREWLDRSGTLPVSIGLHISRRPEEYPEWSDSYYALCELVNEHSNRWQMLDIRVPGSLFPRFHGHWENPPLQSLRLYDLYRGAKLKFDVNNLKPSPKELVLDHVLPKSVEIEWNRLTRVTVVAVDLADCIWILRHTPHLRYYEIKDILQRSAPNGDSIVHDRLQQLVLECEHSISGIFLRSVAFPALESFHSIGQRQLPSDYISSMLIRSSSPSLKEIVIDSANVDHDNIVSIVRTVPTLQRLEIRAMRDKAPSPDALLRLLASTSITNPQDQEFLPALRFPTSITQADDLSKRLCCLLVSCVLD</sequence>
<dbReference type="OrthoDB" id="3139566at2759"/>
<evidence type="ECO:0000313" key="3">
    <source>
        <dbReference type="Proteomes" id="UP000724874"/>
    </source>
</evidence>
<organism evidence="2 3">
    <name type="scientific">Gymnopilus junonius</name>
    <name type="common">Spectacular rustgill mushroom</name>
    <name type="synonym">Gymnopilus spectabilis subsp. junonius</name>
    <dbReference type="NCBI Taxonomy" id="109634"/>
    <lineage>
        <taxon>Eukaryota</taxon>
        <taxon>Fungi</taxon>
        <taxon>Dikarya</taxon>
        <taxon>Basidiomycota</taxon>
        <taxon>Agaricomycotina</taxon>
        <taxon>Agaricomycetes</taxon>
        <taxon>Agaricomycetidae</taxon>
        <taxon>Agaricales</taxon>
        <taxon>Agaricineae</taxon>
        <taxon>Hymenogastraceae</taxon>
        <taxon>Gymnopilus</taxon>
    </lineage>
</organism>
<evidence type="ECO:0000313" key="2">
    <source>
        <dbReference type="EMBL" id="KAF8876215.1"/>
    </source>
</evidence>
<proteinExistence type="predicted"/>
<comment type="caution">
    <text evidence="2">The sequence shown here is derived from an EMBL/GenBank/DDBJ whole genome shotgun (WGS) entry which is preliminary data.</text>
</comment>
<protein>
    <recommendedName>
        <fullName evidence="4">F-box domain-containing protein</fullName>
    </recommendedName>
</protein>
<dbReference type="Proteomes" id="UP000724874">
    <property type="component" value="Unassembled WGS sequence"/>
</dbReference>
<dbReference type="InterPro" id="IPR032675">
    <property type="entry name" value="LRR_dom_sf"/>
</dbReference>
<reference evidence="2" key="1">
    <citation type="submission" date="2020-11" db="EMBL/GenBank/DDBJ databases">
        <authorList>
            <consortium name="DOE Joint Genome Institute"/>
            <person name="Ahrendt S."/>
            <person name="Riley R."/>
            <person name="Andreopoulos W."/>
            <person name="LaButti K."/>
            <person name="Pangilinan J."/>
            <person name="Ruiz-duenas F.J."/>
            <person name="Barrasa J.M."/>
            <person name="Sanchez-Garcia M."/>
            <person name="Camarero S."/>
            <person name="Miyauchi S."/>
            <person name="Serrano A."/>
            <person name="Linde D."/>
            <person name="Babiker R."/>
            <person name="Drula E."/>
            <person name="Ayuso-Fernandez I."/>
            <person name="Pacheco R."/>
            <person name="Padilla G."/>
            <person name="Ferreira P."/>
            <person name="Barriuso J."/>
            <person name="Kellner H."/>
            <person name="Castanera R."/>
            <person name="Alfaro M."/>
            <person name="Ramirez L."/>
            <person name="Pisabarro A.G."/>
            <person name="Kuo A."/>
            <person name="Tritt A."/>
            <person name="Lipzen A."/>
            <person name="He G."/>
            <person name="Yan M."/>
            <person name="Ng V."/>
            <person name="Cullen D."/>
            <person name="Martin F."/>
            <person name="Rosso M.-N."/>
            <person name="Henrissat B."/>
            <person name="Hibbett D."/>
            <person name="Martinez A.T."/>
            <person name="Grigoriev I.V."/>
        </authorList>
    </citation>
    <scope>NUCLEOTIDE SEQUENCE</scope>
    <source>
        <strain evidence="2">AH 44721</strain>
    </source>
</reference>
<keyword evidence="1" id="KW-0175">Coiled coil</keyword>
<dbReference type="EMBL" id="JADNYJ010000185">
    <property type="protein sequence ID" value="KAF8876215.1"/>
    <property type="molecule type" value="Genomic_DNA"/>
</dbReference>
<name>A0A9P5NCX7_GYMJU</name>
<accession>A0A9P5NCX7</accession>
<evidence type="ECO:0000256" key="1">
    <source>
        <dbReference type="SAM" id="Coils"/>
    </source>
</evidence>
<feature type="coiled-coil region" evidence="1">
    <location>
        <begin position="40"/>
        <end position="67"/>
    </location>
</feature>
<gene>
    <name evidence="2" type="ORF">CPB84DRAFT_417724</name>
</gene>
<dbReference type="Gene3D" id="3.80.10.10">
    <property type="entry name" value="Ribonuclease Inhibitor"/>
    <property type="match status" value="1"/>
</dbReference>
<evidence type="ECO:0008006" key="4">
    <source>
        <dbReference type="Google" id="ProtNLM"/>
    </source>
</evidence>
<keyword evidence="3" id="KW-1185">Reference proteome</keyword>
<dbReference type="AlphaFoldDB" id="A0A9P5NCX7"/>